<dbReference type="Proteomes" id="UP000001625">
    <property type="component" value="Chromosome"/>
</dbReference>
<dbReference type="STRING" id="580332.Slit_0237"/>
<dbReference type="OrthoDB" id="6555722at2"/>
<dbReference type="HOGENOM" id="CLU_168217_0_0_4"/>
<reference evidence="1 2" key="1">
    <citation type="submission" date="2010-03" db="EMBL/GenBank/DDBJ databases">
        <title>Complete sequence of Sideroxydans lithotrophicus ES-1.</title>
        <authorList>
            <consortium name="US DOE Joint Genome Institute"/>
            <person name="Lucas S."/>
            <person name="Copeland A."/>
            <person name="Lapidus A."/>
            <person name="Cheng J.-F."/>
            <person name="Bruce D."/>
            <person name="Goodwin L."/>
            <person name="Pitluck S."/>
            <person name="Munk A.C."/>
            <person name="Detter J.C."/>
            <person name="Han C."/>
            <person name="Tapia R."/>
            <person name="Larimer F."/>
            <person name="Land M."/>
            <person name="Hauser L."/>
            <person name="Kyrpides N."/>
            <person name="Ivanova N."/>
            <person name="Emerson D."/>
            <person name="Woyke T."/>
        </authorList>
    </citation>
    <scope>NUCLEOTIDE SEQUENCE [LARGE SCALE GENOMIC DNA]</scope>
    <source>
        <strain evidence="1 2">ES-1</strain>
    </source>
</reference>
<proteinExistence type="predicted"/>
<protein>
    <submittedName>
        <fullName evidence="1">Uncharacterized protein</fullName>
    </submittedName>
</protein>
<evidence type="ECO:0000313" key="1">
    <source>
        <dbReference type="EMBL" id="ADE10479.1"/>
    </source>
</evidence>
<dbReference type="EMBL" id="CP001965">
    <property type="protein sequence ID" value="ADE10479.1"/>
    <property type="molecule type" value="Genomic_DNA"/>
</dbReference>
<keyword evidence="2" id="KW-1185">Reference proteome</keyword>
<dbReference type="eggNOG" id="ENOG50343VJ">
    <property type="taxonomic scope" value="Bacteria"/>
</dbReference>
<accession>D5CUE4</accession>
<gene>
    <name evidence="1" type="ordered locus">Slit_0237</name>
</gene>
<dbReference type="KEGG" id="slt:Slit_0237"/>
<dbReference type="AlphaFoldDB" id="D5CUE4"/>
<evidence type="ECO:0000313" key="2">
    <source>
        <dbReference type="Proteomes" id="UP000001625"/>
    </source>
</evidence>
<organism evidence="1 2">
    <name type="scientific">Sideroxydans lithotrophicus (strain ES-1)</name>
    <dbReference type="NCBI Taxonomy" id="580332"/>
    <lineage>
        <taxon>Bacteria</taxon>
        <taxon>Pseudomonadati</taxon>
        <taxon>Pseudomonadota</taxon>
        <taxon>Betaproteobacteria</taxon>
        <taxon>Nitrosomonadales</taxon>
        <taxon>Gallionellaceae</taxon>
        <taxon>Sideroxydans</taxon>
    </lineage>
</organism>
<name>D5CUE4_SIDLE</name>
<sequence length="105" mass="11306">MTDLTVKSKLPIGILVDGKRFKDFSIRPGTLRDSINAAQSLGGDAATANGNTLRYATMAQRVSFEGLDQELVTYDLLLGLLDRDAMVLEAASDEVEKKLDALSSS</sequence>
<dbReference type="RefSeq" id="WP_013028378.1">
    <property type="nucleotide sequence ID" value="NC_013959.1"/>
</dbReference>